<reference evidence="1 2" key="1">
    <citation type="submission" date="2021-06" db="EMBL/GenBank/DDBJ databases">
        <title>Caerostris extrusa draft genome.</title>
        <authorList>
            <person name="Kono N."/>
            <person name="Arakawa K."/>
        </authorList>
    </citation>
    <scope>NUCLEOTIDE SEQUENCE [LARGE SCALE GENOMIC DNA]</scope>
</reference>
<evidence type="ECO:0008006" key="3">
    <source>
        <dbReference type="Google" id="ProtNLM"/>
    </source>
</evidence>
<evidence type="ECO:0000313" key="1">
    <source>
        <dbReference type="EMBL" id="GIY65071.1"/>
    </source>
</evidence>
<organism evidence="1 2">
    <name type="scientific">Caerostris extrusa</name>
    <name type="common">Bark spider</name>
    <name type="synonym">Caerostris bankana</name>
    <dbReference type="NCBI Taxonomy" id="172846"/>
    <lineage>
        <taxon>Eukaryota</taxon>
        <taxon>Metazoa</taxon>
        <taxon>Ecdysozoa</taxon>
        <taxon>Arthropoda</taxon>
        <taxon>Chelicerata</taxon>
        <taxon>Arachnida</taxon>
        <taxon>Araneae</taxon>
        <taxon>Araneomorphae</taxon>
        <taxon>Entelegynae</taxon>
        <taxon>Araneoidea</taxon>
        <taxon>Araneidae</taxon>
        <taxon>Caerostris</taxon>
    </lineage>
</organism>
<name>A0AAV4V536_CAEEX</name>
<protein>
    <recommendedName>
        <fullName evidence="3">Secreted protein</fullName>
    </recommendedName>
</protein>
<dbReference type="EMBL" id="BPLR01013957">
    <property type="protein sequence ID" value="GIY65071.1"/>
    <property type="molecule type" value="Genomic_DNA"/>
</dbReference>
<dbReference type="AlphaFoldDB" id="A0AAV4V536"/>
<evidence type="ECO:0000313" key="2">
    <source>
        <dbReference type="Proteomes" id="UP001054945"/>
    </source>
</evidence>
<proteinExistence type="predicted"/>
<accession>A0AAV4V536</accession>
<keyword evidence="2" id="KW-1185">Reference proteome</keyword>
<dbReference type="Proteomes" id="UP001054945">
    <property type="component" value="Unassembled WGS sequence"/>
</dbReference>
<comment type="caution">
    <text evidence="1">The sequence shown here is derived from an EMBL/GenBank/DDBJ whole genome shotgun (WGS) entry which is preliminary data.</text>
</comment>
<gene>
    <name evidence="1" type="ORF">CEXT_213801</name>
</gene>
<sequence>MSYRRTACLVSGCCLEGNHHCSENRFLAHFLSPPSRDALILFARSSSSFVRPCKPLVVRASAWADPRYIDLLSPVWGTGRQGVWRQSDFCGLAAPL</sequence>